<keyword evidence="1" id="KW-0812">Transmembrane</keyword>
<evidence type="ECO:0000313" key="2">
    <source>
        <dbReference type="EMBL" id="KAF2263414.1"/>
    </source>
</evidence>
<sequence>MTPSDGCVAITQRLPGPRLQLRRSSPQRPQDPGCREPRLALRIAAESTAEQEGLVRLLKDPGSPPFISHSITEQHAIIATPPPFSSSEVGYAAARECSLRSGSVAQREPGGSIWRYTECCCRCLSTSHGRVGRWTGPTAGADAGLDWQCVDGHGKMACGAHRFSHRRTSISPACVFQKRTAAKEGEQGDSRPTWLQGLAACACFDRPASRKILHRRTGAKTWRQRRHPRPRRPRGLAYAARRLLLNVVYAVVLVTLALPALAQCQSQCSLKRLQPTPSARKPCWSAVSLQQWAT</sequence>
<evidence type="ECO:0000313" key="3">
    <source>
        <dbReference type="Proteomes" id="UP000800093"/>
    </source>
</evidence>
<proteinExistence type="predicted"/>
<comment type="caution">
    <text evidence="2">The sequence shown here is derived from an EMBL/GenBank/DDBJ whole genome shotgun (WGS) entry which is preliminary data.</text>
</comment>
<dbReference type="AlphaFoldDB" id="A0A9P4N5J4"/>
<reference evidence="3" key="1">
    <citation type="journal article" date="2020" name="Stud. Mycol.">
        <title>101 Dothideomycetes genomes: A test case for predicting lifestyles and emergence of pathogens.</title>
        <authorList>
            <person name="Haridas S."/>
            <person name="Albert R."/>
            <person name="Binder M."/>
            <person name="Bloem J."/>
            <person name="LaButti K."/>
            <person name="Salamov A."/>
            <person name="Andreopoulos B."/>
            <person name="Baker S."/>
            <person name="Barry K."/>
            <person name="Bills G."/>
            <person name="Bluhm B."/>
            <person name="Cannon C."/>
            <person name="Castanera R."/>
            <person name="Culley D."/>
            <person name="Daum C."/>
            <person name="Ezra D."/>
            <person name="Gonzalez J."/>
            <person name="Henrissat B."/>
            <person name="Kuo A."/>
            <person name="Liang C."/>
            <person name="Lipzen A."/>
            <person name="Lutzoni F."/>
            <person name="Magnuson J."/>
            <person name="Mondo S."/>
            <person name="Nolan M."/>
            <person name="Ohm R."/>
            <person name="Pangilinan J."/>
            <person name="Park H.-J."/>
            <person name="Ramirez L."/>
            <person name="Alfaro M."/>
            <person name="Sun H."/>
            <person name="Tritt A."/>
            <person name="Yoshinaga Y."/>
            <person name="Zwiers L.-H."/>
            <person name="Turgeon B."/>
            <person name="Goodwin S."/>
            <person name="Spatafora J."/>
            <person name="Crous P."/>
            <person name="Grigoriev I."/>
        </authorList>
    </citation>
    <scope>NUCLEOTIDE SEQUENCE [LARGE SCALE GENOMIC DNA]</scope>
    <source>
        <strain evidence="3">CBS 304.66</strain>
    </source>
</reference>
<organism evidence="2 3">
    <name type="scientific">Lojkania enalia</name>
    <dbReference type="NCBI Taxonomy" id="147567"/>
    <lineage>
        <taxon>Eukaryota</taxon>
        <taxon>Fungi</taxon>
        <taxon>Dikarya</taxon>
        <taxon>Ascomycota</taxon>
        <taxon>Pezizomycotina</taxon>
        <taxon>Dothideomycetes</taxon>
        <taxon>Pleosporomycetidae</taxon>
        <taxon>Pleosporales</taxon>
        <taxon>Pleosporales incertae sedis</taxon>
        <taxon>Lojkania</taxon>
    </lineage>
</organism>
<gene>
    <name evidence="2" type="ORF">CC78DRAFT_617673</name>
</gene>
<evidence type="ECO:0000256" key="1">
    <source>
        <dbReference type="SAM" id="Phobius"/>
    </source>
</evidence>
<accession>A0A9P4N5J4</accession>
<feature type="transmembrane region" description="Helical" evidence="1">
    <location>
        <begin position="243"/>
        <end position="262"/>
    </location>
</feature>
<dbReference type="EMBL" id="ML986626">
    <property type="protein sequence ID" value="KAF2263414.1"/>
    <property type="molecule type" value="Genomic_DNA"/>
</dbReference>
<dbReference type="Proteomes" id="UP000800093">
    <property type="component" value="Unassembled WGS sequence"/>
</dbReference>
<keyword evidence="1" id="KW-0472">Membrane</keyword>
<keyword evidence="1" id="KW-1133">Transmembrane helix</keyword>
<keyword evidence="3" id="KW-1185">Reference proteome</keyword>
<protein>
    <submittedName>
        <fullName evidence="2">Uncharacterized protein</fullName>
    </submittedName>
</protein>
<dbReference type="OrthoDB" id="10675540at2759"/>
<name>A0A9P4N5J4_9PLEO</name>